<evidence type="ECO:0000313" key="2">
    <source>
        <dbReference type="EMBL" id="RVE73458.1"/>
    </source>
</evidence>
<name>A0A437DEJ7_ORYJA</name>
<organism evidence="2 3">
    <name type="scientific">Oryzias javanicus</name>
    <name type="common">Javanese ricefish</name>
    <name type="synonym">Aplocheilus javanicus</name>
    <dbReference type="NCBI Taxonomy" id="123683"/>
    <lineage>
        <taxon>Eukaryota</taxon>
        <taxon>Metazoa</taxon>
        <taxon>Chordata</taxon>
        <taxon>Craniata</taxon>
        <taxon>Vertebrata</taxon>
        <taxon>Euteleostomi</taxon>
        <taxon>Actinopterygii</taxon>
        <taxon>Neopterygii</taxon>
        <taxon>Teleostei</taxon>
        <taxon>Neoteleostei</taxon>
        <taxon>Acanthomorphata</taxon>
        <taxon>Ovalentaria</taxon>
        <taxon>Atherinomorphae</taxon>
        <taxon>Beloniformes</taxon>
        <taxon>Adrianichthyidae</taxon>
        <taxon>Oryziinae</taxon>
        <taxon>Oryzias</taxon>
    </lineage>
</organism>
<dbReference type="EMBL" id="CM012441">
    <property type="protein sequence ID" value="RVE73458.1"/>
    <property type="molecule type" value="Genomic_DNA"/>
</dbReference>
<dbReference type="AlphaFoldDB" id="A0A437DEJ7"/>
<evidence type="ECO:0000313" key="3">
    <source>
        <dbReference type="Proteomes" id="UP000283210"/>
    </source>
</evidence>
<gene>
    <name evidence="2" type="ORF">OJAV_G00046880</name>
</gene>
<keyword evidence="3" id="KW-1185">Reference proteome</keyword>
<reference evidence="2 3" key="1">
    <citation type="submission" date="2018-11" db="EMBL/GenBank/DDBJ databases">
        <authorList>
            <person name="Lopez-Roques C."/>
            <person name="Donnadieu C."/>
            <person name="Bouchez O."/>
            <person name="Klopp C."/>
            <person name="Cabau C."/>
            <person name="Zahm M."/>
        </authorList>
    </citation>
    <scope>NUCLEOTIDE SEQUENCE [LARGE SCALE GENOMIC DNA]</scope>
    <source>
        <strain evidence="2">RS831</strain>
        <tissue evidence="2">Whole body</tissue>
    </source>
</reference>
<dbReference type="Proteomes" id="UP000283210">
    <property type="component" value="Chromosome 5"/>
</dbReference>
<sequence>MNGCSILRVKRGGTPTSITGHPKNSVKGCESSEGEVHRGVHSGSVRRAEAAASMKRPRSKEDKSWCSAKVKVTILRTMWPRRKKKKVLGAKKCVFPGKTSPNDQCE</sequence>
<accession>A0A437DEJ7</accession>
<evidence type="ECO:0000256" key="1">
    <source>
        <dbReference type="SAM" id="MobiDB-lite"/>
    </source>
</evidence>
<reference evidence="2 3" key="2">
    <citation type="submission" date="2019-01" db="EMBL/GenBank/DDBJ databases">
        <title>A chromosome length genome reference of the Java medaka (oryzias javanicus).</title>
        <authorList>
            <person name="Herpin A."/>
            <person name="Takehana Y."/>
            <person name="Naruse K."/>
            <person name="Ansai S."/>
            <person name="Kawaguchi M."/>
        </authorList>
    </citation>
    <scope>NUCLEOTIDE SEQUENCE [LARGE SCALE GENOMIC DNA]</scope>
    <source>
        <strain evidence="2">RS831</strain>
        <tissue evidence="2">Whole body</tissue>
    </source>
</reference>
<protein>
    <submittedName>
        <fullName evidence="2">Uncharacterized protein</fullName>
    </submittedName>
</protein>
<proteinExistence type="predicted"/>
<feature type="region of interest" description="Disordered" evidence="1">
    <location>
        <begin position="1"/>
        <end position="63"/>
    </location>
</feature>